<reference evidence="11" key="1">
    <citation type="submission" date="2025-08" db="UniProtKB">
        <authorList>
            <consortium name="RefSeq"/>
        </authorList>
    </citation>
    <scope>IDENTIFICATION</scope>
</reference>
<dbReference type="InterPro" id="IPR008728">
    <property type="entry name" value="Elongator_complex_protein_4"/>
</dbReference>
<protein>
    <recommendedName>
        <fullName evidence="5">Elongator complex protein 4</fullName>
    </recommendedName>
</protein>
<evidence type="ECO:0000256" key="8">
    <source>
        <dbReference type="ARBA" id="ARBA00023242"/>
    </source>
</evidence>
<evidence type="ECO:0000256" key="9">
    <source>
        <dbReference type="ARBA" id="ARBA00045238"/>
    </source>
</evidence>
<dbReference type="PANTHER" id="PTHR12896:SF1">
    <property type="entry name" value="ELONGATOR COMPLEX PROTEIN 4"/>
    <property type="match status" value="1"/>
</dbReference>
<dbReference type="OrthoDB" id="289162at2759"/>
<keyword evidence="7" id="KW-0819">tRNA processing</keyword>
<dbReference type="CDD" id="cd19494">
    <property type="entry name" value="Elp4"/>
    <property type="match status" value="1"/>
</dbReference>
<keyword evidence="8" id="KW-0539">Nucleus</keyword>
<dbReference type="PANTHER" id="PTHR12896">
    <property type="entry name" value="PAX6 NEIGHBOR PROTEIN PAXNEB"/>
    <property type="match status" value="1"/>
</dbReference>
<dbReference type="KEGG" id="muo:115468731"/>
<comment type="function">
    <text evidence="9">Component of the elongator complex which is required for multiple tRNA modifications, including mcm5U (5-methoxycarbonylmethyl uridine), mcm5s2U (5-methoxycarbonylmethyl-2-thiouridine), and ncm5U (5-carbamoylmethyl uridine). The elongator complex catalyzes the formation of carboxymethyluridine in the wobble base at position 34 in tRNAs.</text>
</comment>
<dbReference type="GO" id="GO:0002098">
    <property type="term" value="P:tRNA wobble uridine modification"/>
    <property type="evidence" value="ECO:0007669"/>
    <property type="project" value="InterPro"/>
</dbReference>
<evidence type="ECO:0000313" key="10">
    <source>
        <dbReference type="Proteomes" id="UP000515156"/>
    </source>
</evidence>
<keyword evidence="10" id="KW-1185">Reference proteome</keyword>
<dbReference type="GO" id="GO:0033588">
    <property type="term" value="C:elongator holoenzyme complex"/>
    <property type="evidence" value="ECO:0007669"/>
    <property type="project" value="InterPro"/>
</dbReference>
<organism evidence="10 11">
    <name type="scientific">Microcaecilia unicolor</name>
    <dbReference type="NCBI Taxonomy" id="1415580"/>
    <lineage>
        <taxon>Eukaryota</taxon>
        <taxon>Metazoa</taxon>
        <taxon>Chordata</taxon>
        <taxon>Craniata</taxon>
        <taxon>Vertebrata</taxon>
        <taxon>Euteleostomi</taxon>
        <taxon>Amphibia</taxon>
        <taxon>Gymnophiona</taxon>
        <taxon>Siphonopidae</taxon>
        <taxon>Microcaecilia</taxon>
    </lineage>
</organism>
<comment type="similarity">
    <text evidence="4">Belongs to the ELP4 family.</text>
</comment>
<dbReference type="GO" id="GO:0008023">
    <property type="term" value="C:transcription elongation factor complex"/>
    <property type="evidence" value="ECO:0007669"/>
    <property type="project" value="TreeGrafter"/>
</dbReference>
<dbReference type="CTD" id="26610"/>
<evidence type="ECO:0000256" key="1">
    <source>
        <dbReference type="ARBA" id="ARBA00004123"/>
    </source>
</evidence>
<dbReference type="AlphaFoldDB" id="A0A6P7Y0G7"/>
<evidence type="ECO:0000313" key="11">
    <source>
        <dbReference type="RefSeq" id="XP_030056525.1"/>
    </source>
</evidence>
<evidence type="ECO:0000256" key="4">
    <source>
        <dbReference type="ARBA" id="ARBA00007573"/>
    </source>
</evidence>
<dbReference type="RefSeq" id="XP_030056525.1">
    <property type="nucleotide sequence ID" value="XM_030200665.1"/>
</dbReference>
<dbReference type="FunFam" id="3.40.50.300:FF:000623">
    <property type="entry name" value="Elongator acetyltransferase complex subunit 4"/>
    <property type="match status" value="1"/>
</dbReference>
<dbReference type="FunCoup" id="A0A6P7Y0G7">
    <property type="interactions" value="2854"/>
</dbReference>
<proteinExistence type="inferred from homology"/>
<sequence>MFAAGGSMASSSFRRKVGGGLAVIPGTRASVHNGQLLVSTGASSLDSVIGGGLAVGTLLLIEEDKYNMYSNLLLKYFIAEGVVSGHDLFVASAEEDPSSILQELPAPLLDDFHKNNLDKEEKTTGDLQKSMKIAWRYQNLPKLEVTPAARSRFGHHYDLSKAMSSEMLQAVRCHTFFLPTECGSAICCSMGHAYTLLLQSIHRVIQQEGFDGSCPQKKHKNILRIVLQSLGSVLWGDDICCSDHPQYIHSLTRFLHALRGLLRMSLSACVISLPAHLIQNKAILSRVRNLSDTVVGLESFIGSARETNALYKDYHGLFHVYQCPRLNSLLCDVSGTKDLAFKLQRKQFTIEIVIHVELQGVLRNCLHLPPDLSDRASRSSKQDLSECSKVLNAGCAAMTAGRTHLDF</sequence>
<dbReference type="GO" id="GO:0005737">
    <property type="term" value="C:cytoplasm"/>
    <property type="evidence" value="ECO:0007669"/>
    <property type="project" value="UniProtKB-SubCell"/>
</dbReference>
<evidence type="ECO:0000256" key="2">
    <source>
        <dbReference type="ARBA" id="ARBA00004496"/>
    </source>
</evidence>
<evidence type="ECO:0000256" key="5">
    <source>
        <dbReference type="ARBA" id="ARBA00020265"/>
    </source>
</evidence>
<dbReference type="Gene3D" id="3.40.50.300">
    <property type="entry name" value="P-loop containing nucleotide triphosphate hydrolases"/>
    <property type="match status" value="1"/>
</dbReference>
<evidence type="ECO:0000256" key="6">
    <source>
        <dbReference type="ARBA" id="ARBA00022490"/>
    </source>
</evidence>
<dbReference type="GeneID" id="115468731"/>
<evidence type="ECO:0000256" key="3">
    <source>
        <dbReference type="ARBA" id="ARBA00005043"/>
    </source>
</evidence>
<accession>A0A6P7Y0G7</accession>
<comment type="subcellular location">
    <subcellularLocation>
        <location evidence="2">Cytoplasm</location>
    </subcellularLocation>
    <subcellularLocation>
        <location evidence="1">Nucleus</location>
    </subcellularLocation>
</comment>
<keyword evidence="6" id="KW-0963">Cytoplasm</keyword>
<gene>
    <name evidence="11" type="primary">ELP4</name>
</gene>
<dbReference type="InterPro" id="IPR027417">
    <property type="entry name" value="P-loop_NTPase"/>
</dbReference>
<evidence type="ECO:0000256" key="7">
    <source>
        <dbReference type="ARBA" id="ARBA00022694"/>
    </source>
</evidence>
<dbReference type="InParanoid" id="A0A6P7Y0G7"/>
<dbReference type="Pfam" id="PF05625">
    <property type="entry name" value="PAXNEB"/>
    <property type="match status" value="1"/>
</dbReference>
<comment type="pathway">
    <text evidence="3">tRNA modification; 5-methoxycarbonylmethyl-2-thiouridine-tRNA biosynthesis.</text>
</comment>
<dbReference type="Proteomes" id="UP000515156">
    <property type="component" value="Chromosome 4"/>
</dbReference>
<dbReference type="UniPathway" id="UPA00988"/>
<name>A0A6P7Y0G7_9AMPH</name>